<reference evidence="2 3" key="1">
    <citation type="journal article" date="2017" name="Front. Microbiol.">
        <title>Double-Face Meets the Bacterial World: The Opportunistic Pathogen Stenotrophomonas maltophilia.</title>
        <authorList>
            <person name="Lira F."/>
            <person name="Berg G."/>
            <person name="Martinez J.L."/>
        </authorList>
    </citation>
    <scope>NUCLEOTIDE SEQUENCE [LARGE SCALE GENOMIC DNA]</scope>
    <source>
        <strain evidence="2 3">EA1</strain>
    </source>
</reference>
<dbReference type="AlphaFoldDB" id="A0A2J0UEN4"/>
<dbReference type="Proteomes" id="UP000230167">
    <property type="component" value="Unassembled WGS sequence"/>
</dbReference>
<dbReference type="Gene3D" id="3.40.630.30">
    <property type="match status" value="1"/>
</dbReference>
<dbReference type="CDD" id="cd04301">
    <property type="entry name" value="NAT_SF"/>
    <property type="match status" value="1"/>
</dbReference>
<dbReference type="SUPFAM" id="SSF55729">
    <property type="entry name" value="Acyl-CoA N-acyltransferases (Nat)"/>
    <property type="match status" value="1"/>
</dbReference>
<proteinExistence type="predicted"/>
<accession>A0A2J0UEN4</accession>
<organism evidence="2 3">
    <name type="scientific">Stenotrophomonas maltophilia</name>
    <name type="common">Pseudomonas maltophilia</name>
    <name type="synonym">Xanthomonas maltophilia</name>
    <dbReference type="NCBI Taxonomy" id="40324"/>
    <lineage>
        <taxon>Bacteria</taxon>
        <taxon>Pseudomonadati</taxon>
        <taxon>Pseudomonadota</taxon>
        <taxon>Gammaproteobacteria</taxon>
        <taxon>Lysobacterales</taxon>
        <taxon>Lysobacteraceae</taxon>
        <taxon>Stenotrophomonas</taxon>
        <taxon>Stenotrophomonas maltophilia group</taxon>
    </lineage>
</organism>
<evidence type="ECO:0000313" key="2">
    <source>
        <dbReference type="EMBL" id="PJL31910.1"/>
    </source>
</evidence>
<name>A0A2J0UEN4_STEMA</name>
<dbReference type="EMBL" id="NEQV01000002">
    <property type="protein sequence ID" value="PJL31910.1"/>
    <property type="molecule type" value="Genomic_DNA"/>
</dbReference>
<dbReference type="InterPro" id="IPR016181">
    <property type="entry name" value="Acyl_CoA_acyltransferase"/>
</dbReference>
<keyword evidence="2" id="KW-0808">Transferase</keyword>
<dbReference type="PROSITE" id="PS51186">
    <property type="entry name" value="GNAT"/>
    <property type="match status" value="1"/>
</dbReference>
<evidence type="ECO:0000313" key="3">
    <source>
        <dbReference type="Proteomes" id="UP000230167"/>
    </source>
</evidence>
<comment type="caution">
    <text evidence="2">The sequence shown here is derived from an EMBL/GenBank/DDBJ whole genome shotgun (WGS) entry which is preliminary data.</text>
</comment>
<dbReference type="OrthoDB" id="5638018at2"/>
<dbReference type="InterPro" id="IPR000182">
    <property type="entry name" value="GNAT_dom"/>
</dbReference>
<sequence>MVPPDPTSTRLHIRAAMLADVPALIALDSVAAHDPQRARQITAWQASGGVHVAERAGQLAGYLAIHHHFFGEAFVEMLMVAHEQRGQGVGAALLRHAIALRGDGRLFTSTNASNTGMQRLLTVSGFIDSGIVHGLDEGDPELIYRFAGS</sequence>
<evidence type="ECO:0000259" key="1">
    <source>
        <dbReference type="PROSITE" id="PS51186"/>
    </source>
</evidence>
<dbReference type="RefSeq" id="WP_100440552.1">
    <property type="nucleotide sequence ID" value="NZ_CBCPIZ010000002.1"/>
</dbReference>
<gene>
    <name evidence="2" type="ORF">B9Y64_10150</name>
</gene>
<dbReference type="GO" id="GO:0016747">
    <property type="term" value="F:acyltransferase activity, transferring groups other than amino-acyl groups"/>
    <property type="evidence" value="ECO:0007669"/>
    <property type="project" value="InterPro"/>
</dbReference>
<feature type="domain" description="N-acetyltransferase" evidence="1">
    <location>
        <begin position="11"/>
        <end position="149"/>
    </location>
</feature>
<dbReference type="Pfam" id="PF00583">
    <property type="entry name" value="Acetyltransf_1"/>
    <property type="match status" value="1"/>
</dbReference>
<protein>
    <submittedName>
        <fullName evidence="2">GNAT family N-acetyltransferase</fullName>
    </submittedName>
</protein>